<name>A0A3E0J681_9BACI</name>
<dbReference type="EMBL" id="QUAE01000012">
    <property type="protein sequence ID" value="REJ08329.1"/>
    <property type="molecule type" value="Genomic_DNA"/>
</dbReference>
<reference evidence="1 2" key="1">
    <citation type="submission" date="2018-08" db="EMBL/GenBank/DDBJ databases">
        <title>Genome sequence of Halobacillus trueperi KCTC 3686.</title>
        <authorList>
            <person name="Cho K.H."/>
            <person name="Kwak M.-J."/>
            <person name="Kim B.-Y."/>
            <person name="Chun J."/>
        </authorList>
    </citation>
    <scope>NUCLEOTIDE SEQUENCE [LARGE SCALE GENOMIC DNA]</scope>
    <source>
        <strain evidence="1 2">KCTC 3686</strain>
    </source>
</reference>
<dbReference type="Proteomes" id="UP000256305">
    <property type="component" value="Unassembled WGS sequence"/>
</dbReference>
<keyword evidence="2" id="KW-1185">Reference proteome</keyword>
<protein>
    <submittedName>
        <fullName evidence="1">Uncharacterized protein</fullName>
    </submittedName>
</protein>
<evidence type="ECO:0000313" key="1">
    <source>
        <dbReference type="EMBL" id="REJ08329.1"/>
    </source>
</evidence>
<sequence length="160" mass="17986">MIIETNGSLIPPSPIFRIRSRLWKTQFRDISGLRLPKWESGVVGKLLAFLWGSGELPRTTSCGISPISFLPRESRSFPTTPFDVREIRTPIPRGSVSHSSHLSRHKALWIKLLRSECPLWRGLYYPFPSIIQADFPEVVSRTFHGKGAEGNGETPAGKEC</sequence>
<dbReference type="AlphaFoldDB" id="A0A3E0J681"/>
<organism evidence="1 2">
    <name type="scientific">Halobacillus trueperi</name>
    <dbReference type="NCBI Taxonomy" id="156205"/>
    <lineage>
        <taxon>Bacteria</taxon>
        <taxon>Bacillati</taxon>
        <taxon>Bacillota</taxon>
        <taxon>Bacilli</taxon>
        <taxon>Bacillales</taxon>
        <taxon>Bacillaceae</taxon>
        <taxon>Halobacillus</taxon>
    </lineage>
</organism>
<comment type="caution">
    <text evidence="1">The sequence shown here is derived from an EMBL/GenBank/DDBJ whole genome shotgun (WGS) entry which is preliminary data.</text>
</comment>
<evidence type="ECO:0000313" key="2">
    <source>
        <dbReference type="Proteomes" id="UP000256305"/>
    </source>
</evidence>
<gene>
    <name evidence="1" type="ORF">DYE48_14310</name>
</gene>
<accession>A0A3E0J681</accession>
<proteinExistence type="predicted"/>